<keyword evidence="3" id="KW-1185">Reference proteome</keyword>
<sequence length="458" mass="50817">MRSSAVPLPSLRVVDRPREIELTLHGSLLFKLPESMSRIWSRLELRLQYCGTSQVQSAQEMVFSVQHPDLSSSLIAPQGALVAEFESLSCQITIATKGSSSGACRRGRKRQKTMTEDPRAHSDREIRLADTDPFHRILSLDDRKAIEDFVSSMDFVIPLDQDHADSSTGETSIHELERSQKALDFVEAAMEMFVCGQRGPLQGATFLESSPSHALTKLAPAVFHFPYLKTVSDRARLLPIIAGSLARMRNAESPSLRQTVHSLKISAASHGRGDSDSVEAQADGIISGIEQNTWKLLLKKIAAPRLSRKPLERASVRPNTPPPANRTHALESRLSFEGNRANQQTLTLRSASFDNLAASVQQQSPPWMPGRASDDDFVPLSPPVWGNYDSQSSLSSESQSSPTTAVHHHYYMLPEDLPASAMPDRRIQSWGTRRNYTQNEVWHACGSPQSSLENLHRR</sequence>
<gene>
    <name evidence="2" type="ORF">HIM_09477</name>
</gene>
<evidence type="ECO:0000313" key="3">
    <source>
        <dbReference type="Proteomes" id="UP000054481"/>
    </source>
</evidence>
<evidence type="ECO:0000313" key="2">
    <source>
        <dbReference type="EMBL" id="KJZ71123.1"/>
    </source>
</evidence>
<reference evidence="2 3" key="1">
    <citation type="journal article" date="2014" name="Genome Biol. Evol.">
        <title>Comparative genomics and transcriptomics analyses reveal divergent lifestyle features of nematode endoparasitic fungus Hirsutella minnesotensis.</title>
        <authorList>
            <person name="Lai Y."/>
            <person name="Liu K."/>
            <person name="Zhang X."/>
            <person name="Zhang X."/>
            <person name="Li K."/>
            <person name="Wang N."/>
            <person name="Shu C."/>
            <person name="Wu Y."/>
            <person name="Wang C."/>
            <person name="Bushley K.E."/>
            <person name="Xiang M."/>
            <person name="Liu X."/>
        </authorList>
    </citation>
    <scope>NUCLEOTIDE SEQUENCE [LARGE SCALE GENOMIC DNA]</scope>
    <source>
        <strain evidence="2 3">3608</strain>
    </source>
</reference>
<dbReference type="AlphaFoldDB" id="A0A0F7ZSC5"/>
<evidence type="ECO:0000256" key="1">
    <source>
        <dbReference type="SAM" id="MobiDB-lite"/>
    </source>
</evidence>
<dbReference type="EMBL" id="KQ030587">
    <property type="protein sequence ID" value="KJZ71123.1"/>
    <property type="molecule type" value="Genomic_DNA"/>
</dbReference>
<dbReference type="OrthoDB" id="4898608at2759"/>
<dbReference type="Proteomes" id="UP000054481">
    <property type="component" value="Unassembled WGS sequence"/>
</dbReference>
<organism evidence="2 3">
    <name type="scientific">Hirsutella minnesotensis 3608</name>
    <dbReference type="NCBI Taxonomy" id="1043627"/>
    <lineage>
        <taxon>Eukaryota</taxon>
        <taxon>Fungi</taxon>
        <taxon>Dikarya</taxon>
        <taxon>Ascomycota</taxon>
        <taxon>Pezizomycotina</taxon>
        <taxon>Sordariomycetes</taxon>
        <taxon>Hypocreomycetidae</taxon>
        <taxon>Hypocreales</taxon>
        <taxon>Ophiocordycipitaceae</taxon>
        <taxon>Hirsutella</taxon>
    </lineage>
</organism>
<feature type="compositionally biased region" description="Basic and acidic residues" evidence="1">
    <location>
        <begin position="113"/>
        <end position="122"/>
    </location>
</feature>
<feature type="region of interest" description="Disordered" evidence="1">
    <location>
        <begin position="100"/>
        <end position="122"/>
    </location>
</feature>
<name>A0A0F7ZSC5_9HYPO</name>
<accession>A0A0F7ZSC5</accession>
<proteinExistence type="predicted"/>
<protein>
    <submittedName>
        <fullName evidence="2">Uncharacterized protein</fullName>
    </submittedName>
</protein>